<dbReference type="SUPFAM" id="SSF52540">
    <property type="entry name" value="P-loop containing nucleoside triphosphate hydrolases"/>
    <property type="match status" value="1"/>
</dbReference>
<dbReference type="GO" id="GO:0005524">
    <property type="term" value="F:ATP binding"/>
    <property type="evidence" value="ECO:0007669"/>
    <property type="project" value="InterPro"/>
</dbReference>
<dbReference type="InterPro" id="IPR014001">
    <property type="entry name" value="Helicase_ATP-bd"/>
</dbReference>
<dbReference type="RefSeq" id="WP_235660446.1">
    <property type="nucleotide sequence ID" value="NZ_JACKST010000114.1"/>
</dbReference>
<protein>
    <submittedName>
        <fullName evidence="3">Type III restriction enzyme, res subunit</fullName>
        <ecNumber evidence="3">3.1.21.3</ecNumber>
    </submittedName>
</protein>
<gene>
    <name evidence="3" type="ORF">NCTC10742_03622</name>
</gene>
<dbReference type="InterPro" id="IPR027417">
    <property type="entry name" value="P-loop_NTPase"/>
</dbReference>
<name>A0A378SQL5_9MYCO</name>
<accession>A0A378SQL5</accession>
<dbReference type="GO" id="GO:0003677">
    <property type="term" value="F:DNA binding"/>
    <property type="evidence" value="ECO:0007669"/>
    <property type="project" value="InterPro"/>
</dbReference>
<proteinExistence type="predicted"/>
<dbReference type="InterPro" id="IPR006935">
    <property type="entry name" value="Helicase/UvrB_N"/>
</dbReference>
<evidence type="ECO:0000259" key="2">
    <source>
        <dbReference type="PROSITE" id="PS51194"/>
    </source>
</evidence>
<evidence type="ECO:0000313" key="3">
    <source>
        <dbReference type="EMBL" id="STZ44388.1"/>
    </source>
</evidence>
<keyword evidence="3" id="KW-0378">Hydrolase</keyword>
<dbReference type="Pfam" id="PF04851">
    <property type="entry name" value="ResIII"/>
    <property type="match status" value="1"/>
</dbReference>
<dbReference type="Gene3D" id="3.40.50.300">
    <property type="entry name" value="P-loop containing nucleotide triphosphate hydrolases"/>
    <property type="match status" value="2"/>
</dbReference>
<dbReference type="InterPro" id="IPR001650">
    <property type="entry name" value="Helicase_C-like"/>
</dbReference>
<feature type="domain" description="Helicase C-terminal" evidence="2">
    <location>
        <begin position="235"/>
        <end position="414"/>
    </location>
</feature>
<dbReference type="Proteomes" id="UP000254291">
    <property type="component" value="Unassembled WGS sequence"/>
</dbReference>
<dbReference type="PROSITE" id="PS51192">
    <property type="entry name" value="HELICASE_ATP_BIND_1"/>
    <property type="match status" value="1"/>
</dbReference>
<dbReference type="InterPro" id="IPR050742">
    <property type="entry name" value="Helicase_Restrict-Modif_Enz"/>
</dbReference>
<dbReference type="SMART" id="SM00490">
    <property type="entry name" value="HELICc"/>
    <property type="match status" value="1"/>
</dbReference>
<sequence length="1007" mass="109943">MPSFYQEPSHGFGLFQTPEVPGWRPPQRGALGALLGYWAVHRVKPALIAVPTGSGKTAIALATPYLVKSSRMLVVVPSTQLRSQTVSAFKKQEVLRQMGALAGTANPKVLEVKGRLTSWHDCEDADVVVALPQSISPEHYSEGSKAPVDLFDLVIVDEAHHAPAPTWRAILDHFDGARKVLLTATPRRRDGKRVPGEMIFHYPLRAAMSDGYYKRVQARLLSVSASAQRHECDELIRDAIVNELNRPEHASSTLLVRAGTRSRVTELVQLYREAEVDVAALTSDLGEARRTQIIDGLQNGTVRAVAVVGMLGEGFDLQSLRLAAYHDKHKSVASTIQLIGRLVRSHPDFPQPSVLMTVQDADVYPGLRGALWDLYQEDADWPSLLPGIIDDAIAAEAADKAFVNQLTSSPAELSLESIRPLVRATVSEVHDDWTPSFVDGSVPTGLEPGDEIRGRQVLYSTVTPEHRTLLVVTQGMRSPRWTLDSGLDAPEYALHLITYLPPTGASRRALLLVNSGDGTVMPTVIEALDATTEHLRPADPERLQRAFDTLPRLSVSNVGVRNTYGGGRGSASYKIFAGSGVDRGMREADTAQAAIGHAMAQVGEGAGSAAYNTGLAVEKAKFWESRYVPLREYDSALLDFTDRYWSLAEIAAPLLPSVARGVRLDRFPEVPVAAIEMHFLLLASEWTLLDGFPIGRLDLQHDLAVVSGDHLMLAAVRPDTGATVWSGYLNTQGNVVDADSPTSVRRGHQPPRLLSDLLSTMPPMVYFLNGQIVGGATLYQPPGVQRDLTRWTPTFLDWSATNIEKETDRSAKPAGKGDSIHHTLRTHLTTRTTTARRRWVFENDGSGEIADLIVLELRGTNEVLIELWHAKPASGTNPSVRVTDMQVVVAQAIKSRRWLTDRGLWKEMADRYSGASSPALKLVDGSDSEGLLRAMLGLMPEHPAWSLTNRPTQVRGTVLIAQPGLSWTQLKDKVNQDELSATQIRDLLAVFDDSLGALGDSALVCSP</sequence>
<feature type="domain" description="Helicase ATP-binding" evidence="1">
    <location>
        <begin position="37"/>
        <end position="204"/>
    </location>
</feature>
<dbReference type="SMART" id="SM00487">
    <property type="entry name" value="DEXDc"/>
    <property type="match status" value="1"/>
</dbReference>
<dbReference type="GO" id="GO:0005829">
    <property type="term" value="C:cytosol"/>
    <property type="evidence" value="ECO:0007669"/>
    <property type="project" value="TreeGrafter"/>
</dbReference>
<dbReference type="Pfam" id="PF00271">
    <property type="entry name" value="Helicase_C"/>
    <property type="match status" value="1"/>
</dbReference>
<dbReference type="PROSITE" id="PS51194">
    <property type="entry name" value="HELICASE_CTER"/>
    <property type="match status" value="1"/>
</dbReference>
<organism evidence="3 4">
    <name type="scientific">Mycolicibacterium gilvum</name>
    <dbReference type="NCBI Taxonomy" id="1804"/>
    <lineage>
        <taxon>Bacteria</taxon>
        <taxon>Bacillati</taxon>
        <taxon>Actinomycetota</taxon>
        <taxon>Actinomycetes</taxon>
        <taxon>Mycobacteriales</taxon>
        <taxon>Mycobacteriaceae</taxon>
        <taxon>Mycolicibacterium</taxon>
    </lineage>
</organism>
<evidence type="ECO:0000259" key="1">
    <source>
        <dbReference type="PROSITE" id="PS51192"/>
    </source>
</evidence>
<dbReference type="PANTHER" id="PTHR47396:SF1">
    <property type="entry name" value="ATP-DEPENDENT HELICASE IRC3-RELATED"/>
    <property type="match status" value="1"/>
</dbReference>
<reference evidence="3 4" key="1">
    <citation type="submission" date="2018-06" db="EMBL/GenBank/DDBJ databases">
        <authorList>
            <consortium name="Pathogen Informatics"/>
            <person name="Doyle S."/>
        </authorList>
    </citation>
    <scope>NUCLEOTIDE SEQUENCE [LARGE SCALE GENOMIC DNA]</scope>
    <source>
        <strain evidence="3 4">NCTC10742</strain>
    </source>
</reference>
<evidence type="ECO:0000313" key="4">
    <source>
        <dbReference type="Proteomes" id="UP000254291"/>
    </source>
</evidence>
<dbReference type="EMBL" id="UGQM01000001">
    <property type="protein sequence ID" value="STZ44388.1"/>
    <property type="molecule type" value="Genomic_DNA"/>
</dbReference>
<dbReference type="AlphaFoldDB" id="A0A378SQL5"/>
<dbReference type="PANTHER" id="PTHR47396">
    <property type="entry name" value="TYPE I RESTRICTION ENZYME ECOKI R PROTEIN"/>
    <property type="match status" value="1"/>
</dbReference>
<dbReference type="EC" id="3.1.21.3" evidence="3"/>
<dbReference type="CDD" id="cd17926">
    <property type="entry name" value="DEXHc_RE"/>
    <property type="match status" value="1"/>
</dbReference>
<dbReference type="GO" id="GO:0009035">
    <property type="term" value="F:type I site-specific deoxyribonuclease activity"/>
    <property type="evidence" value="ECO:0007669"/>
    <property type="project" value="UniProtKB-EC"/>
</dbReference>